<dbReference type="EMBL" id="VRYZ01000011">
    <property type="protein sequence ID" value="TXS89034.1"/>
    <property type="molecule type" value="Genomic_DNA"/>
</dbReference>
<protein>
    <submittedName>
        <fullName evidence="5">Type II/IV secretion system protein</fullName>
    </submittedName>
</protein>
<dbReference type="InterPro" id="IPR003593">
    <property type="entry name" value="AAA+_ATPase"/>
</dbReference>
<comment type="caution">
    <text evidence="5">The sequence shown here is derived from an EMBL/GenBank/DDBJ whole genome shotgun (WGS) entry which is preliminary data.</text>
</comment>
<dbReference type="InterPro" id="IPR037257">
    <property type="entry name" value="T2SS_E_N_sf"/>
</dbReference>
<reference evidence="5 6" key="1">
    <citation type="submission" date="2019-08" db="EMBL/GenBank/DDBJ databases">
        <title>Parahaliea maris sp. nov., isolated from the surface seawater.</title>
        <authorList>
            <person name="Liu Y."/>
        </authorList>
    </citation>
    <scope>NUCLEOTIDE SEQUENCE [LARGE SCALE GENOMIC DNA]</scope>
    <source>
        <strain evidence="5 6">S2-26</strain>
    </source>
</reference>
<dbReference type="Gene3D" id="3.30.450.90">
    <property type="match status" value="1"/>
</dbReference>
<dbReference type="GO" id="GO:0016887">
    <property type="term" value="F:ATP hydrolysis activity"/>
    <property type="evidence" value="ECO:0007669"/>
    <property type="project" value="TreeGrafter"/>
</dbReference>
<dbReference type="PANTHER" id="PTHR30258">
    <property type="entry name" value="TYPE II SECRETION SYSTEM PROTEIN GSPE-RELATED"/>
    <property type="match status" value="1"/>
</dbReference>
<sequence length="495" mass="54109">MSAIETTSPQSLVSLAFAREHNLFVQSASNRTTAYITSNTAPAALLECQRIGGPYVDIVCIQAEEFIDRVNKYFEEAGSKTKDIADQVSAETHRSIDEVFKSTQDLLSQSDESAPVVRLINAVLVDAIRQKASDIHVETYGEYFAIRYRIDGVLQDIARPSRALVTALVSRIKVMAHMDIAEKRVPQDGSITVVLSQREFDVRVSTLPTRHGERIVLRLLSKDTSAINLNSMGLSDWQRITLETALNKPQGLVLITGPTGSGKSTTLYAGIQQLDTRSKNILTVEDPIEYELEGIGQTQVNPKAGMSFAKSLRAMLRQDPDVVMVGEIRDPETVQTAIQASLTGHLVLSTLHTNTAIGAVSRLVDMDAEPFLVASTIELLVSQRLVRLLCIHCRKARKPTESESALLKSHGKVATELYDPVGCPQCSGKGYAGRIGIFEFIPATDALRLNIHNRASEQELISSLGDTYTPLLHDGLHKASTGLTTLAEVMRVSSS</sequence>
<accession>A0A5C8ZMP7</accession>
<dbReference type="SUPFAM" id="SSF160246">
    <property type="entry name" value="EspE N-terminal domain-like"/>
    <property type="match status" value="1"/>
</dbReference>
<dbReference type="SMART" id="SM00382">
    <property type="entry name" value="AAA"/>
    <property type="match status" value="1"/>
</dbReference>
<evidence type="ECO:0000256" key="2">
    <source>
        <dbReference type="ARBA" id="ARBA00022741"/>
    </source>
</evidence>
<dbReference type="RefSeq" id="WP_148065987.1">
    <property type="nucleotide sequence ID" value="NZ_VRYZ01000011.1"/>
</dbReference>
<evidence type="ECO:0000256" key="3">
    <source>
        <dbReference type="ARBA" id="ARBA00022840"/>
    </source>
</evidence>
<comment type="similarity">
    <text evidence="1">Belongs to the GSP E family.</text>
</comment>
<dbReference type="AlphaFoldDB" id="A0A5C8ZMP7"/>
<organism evidence="5 6">
    <name type="scientific">Parahaliea aestuarii</name>
    <dbReference type="NCBI Taxonomy" id="1852021"/>
    <lineage>
        <taxon>Bacteria</taxon>
        <taxon>Pseudomonadati</taxon>
        <taxon>Pseudomonadota</taxon>
        <taxon>Gammaproteobacteria</taxon>
        <taxon>Cellvibrionales</taxon>
        <taxon>Halieaceae</taxon>
        <taxon>Parahaliea</taxon>
    </lineage>
</organism>
<evidence type="ECO:0000313" key="5">
    <source>
        <dbReference type="EMBL" id="TXS89034.1"/>
    </source>
</evidence>
<dbReference type="FunFam" id="3.30.450.90:FF:000001">
    <property type="entry name" value="Type II secretion system ATPase GspE"/>
    <property type="match status" value="1"/>
</dbReference>
<dbReference type="Gene3D" id="3.40.50.300">
    <property type="entry name" value="P-loop containing nucleotide triphosphate hydrolases"/>
    <property type="match status" value="1"/>
</dbReference>
<proteinExistence type="inferred from homology"/>
<dbReference type="InterPro" id="IPR027417">
    <property type="entry name" value="P-loop_NTPase"/>
</dbReference>
<dbReference type="Gene3D" id="3.30.300.160">
    <property type="entry name" value="Type II secretion system, protein E, N-terminal domain"/>
    <property type="match status" value="1"/>
</dbReference>
<dbReference type="GO" id="GO:0015627">
    <property type="term" value="C:type II protein secretion system complex"/>
    <property type="evidence" value="ECO:0007669"/>
    <property type="project" value="TreeGrafter"/>
</dbReference>
<feature type="domain" description="Bacterial type II secretion system protein E" evidence="4">
    <location>
        <begin position="316"/>
        <end position="330"/>
    </location>
</feature>
<dbReference type="SUPFAM" id="SSF52540">
    <property type="entry name" value="P-loop containing nucleoside triphosphate hydrolases"/>
    <property type="match status" value="1"/>
</dbReference>
<name>A0A5C8ZMP7_9GAMM</name>
<dbReference type="CDD" id="cd01129">
    <property type="entry name" value="PulE-GspE-like"/>
    <property type="match status" value="1"/>
</dbReference>
<dbReference type="GO" id="GO:0015628">
    <property type="term" value="P:protein secretion by the type II secretion system"/>
    <property type="evidence" value="ECO:0007669"/>
    <property type="project" value="TreeGrafter"/>
</dbReference>
<dbReference type="Pfam" id="PF00437">
    <property type="entry name" value="T2SSE"/>
    <property type="match status" value="1"/>
</dbReference>
<dbReference type="InterPro" id="IPR001482">
    <property type="entry name" value="T2SS/T4SS_dom"/>
</dbReference>
<keyword evidence="3" id="KW-0067">ATP-binding</keyword>
<gene>
    <name evidence="5" type="ORF">FVW59_19100</name>
</gene>
<dbReference type="PROSITE" id="PS00662">
    <property type="entry name" value="T2SP_E"/>
    <property type="match status" value="1"/>
</dbReference>
<dbReference type="PANTHER" id="PTHR30258:SF27">
    <property type="entry name" value="BACTERIOPHAGE ADSORPTION PROTEIN B-RELATED"/>
    <property type="match status" value="1"/>
</dbReference>
<keyword evidence="6" id="KW-1185">Reference proteome</keyword>
<dbReference type="OrthoDB" id="9804785at2"/>
<evidence type="ECO:0000256" key="1">
    <source>
        <dbReference type="ARBA" id="ARBA00006611"/>
    </source>
</evidence>
<dbReference type="Proteomes" id="UP000321933">
    <property type="component" value="Unassembled WGS sequence"/>
</dbReference>
<evidence type="ECO:0000313" key="6">
    <source>
        <dbReference type="Proteomes" id="UP000321933"/>
    </source>
</evidence>
<keyword evidence="2" id="KW-0547">Nucleotide-binding</keyword>
<evidence type="ECO:0000259" key="4">
    <source>
        <dbReference type="PROSITE" id="PS00662"/>
    </source>
</evidence>
<dbReference type="GO" id="GO:0005886">
    <property type="term" value="C:plasma membrane"/>
    <property type="evidence" value="ECO:0007669"/>
    <property type="project" value="TreeGrafter"/>
</dbReference>
<dbReference type="GO" id="GO:0005524">
    <property type="term" value="F:ATP binding"/>
    <property type="evidence" value="ECO:0007669"/>
    <property type="project" value="UniProtKB-KW"/>
</dbReference>